<organism evidence="3 4">
    <name type="scientific">Candidatus Accumulibacter phosphatis</name>
    <dbReference type="NCBI Taxonomy" id="327160"/>
    <lineage>
        <taxon>Bacteria</taxon>
        <taxon>Pseudomonadati</taxon>
        <taxon>Pseudomonadota</taxon>
        <taxon>Betaproteobacteria</taxon>
        <taxon>Candidatus Accumulibacter</taxon>
    </lineage>
</organism>
<dbReference type="InterPro" id="IPR006555">
    <property type="entry name" value="ATP-dep_Helicase_C"/>
</dbReference>
<dbReference type="GO" id="GO:0003678">
    <property type="term" value="F:DNA helicase activity"/>
    <property type="evidence" value="ECO:0007669"/>
    <property type="project" value="UniProtKB-EC"/>
</dbReference>
<keyword evidence="3" id="KW-0547">Nucleotide-binding</keyword>
<accession>A0A080LZD2</accession>
<evidence type="ECO:0000313" key="4">
    <source>
        <dbReference type="Proteomes" id="UP000020077"/>
    </source>
</evidence>
<keyword evidence="3" id="KW-0347">Helicase</keyword>
<comment type="caution">
    <text evidence="3">The sequence shown here is derived from an EMBL/GenBank/DDBJ whole genome shotgun (WGS) entry which is preliminary data.</text>
</comment>
<dbReference type="InterPro" id="IPR045028">
    <property type="entry name" value="DinG/Rad3-like"/>
</dbReference>
<dbReference type="SUPFAM" id="SSF52540">
    <property type="entry name" value="P-loop containing nucleoside triphosphate hydrolases"/>
    <property type="match status" value="1"/>
</dbReference>
<keyword evidence="3" id="KW-0378">Hydrolase</keyword>
<dbReference type="GO" id="GO:0006281">
    <property type="term" value="P:DNA repair"/>
    <property type="evidence" value="ECO:0007669"/>
    <property type="project" value="TreeGrafter"/>
</dbReference>
<dbReference type="InterPro" id="IPR027417">
    <property type="entry name" value="P-loop_NTPase"/>
</dbReference>
<comment type="similarity">
    <text evidence="1">Belongs to the helicase family. DinG subfamily.</text>
</comment>
<protein>
    <submittedName>
        <fullName evidence="3">Putative ATP-dependent helicase DinG</fullName>
        <ecNumber evidence="3">3.6.4.12</ecNumber>
    </submittedName>
</protein>
<name>A0A080LZD2_9PROT</name>
<reference evidence="3 4" key="1">
    <citation type="submission" date="2014-02" db="EMBL/GenBank/DDBJ databases">
        <title>Expanding our view of genomic diversity in Candidatus Accumulibacter clades.</title>
        <authorList>
            <person name="Skennerton C.T."/>
            <person name="Barr J.J."/>
            <person name="Slater F.R."/>
            <person name="Bond P.L."/>
            <person name="Tyson G.W."/>
        </authorList>
    </citation>
    <scope>NUCLEOTIDE SEQUENCE [LARGE SCALE GENOMIC DNA]</scope>
    <source>
        <strain evidence="4">BA-91</strain>
    </source>
</reference>
<dbReference type="Gene3D" id="3.40.50.300">
    <property type="entry name" value="P-loop containing nucleotide triphosphate hydrolases"/>
    <property type="match status" value="1"/>
</dbReference>
<gene>
    <name evidence="3" type="primary">dinG</name>
    <name evidence="3" type="ORF">AW09_000374</name>
</gene>
<proteinExistence type="inferred from homology"/>
<dbReference type="EC" id="3.6.4.12" evidence="3"/>
<feature type="domain" description="ATP-dependent helicase C-terminal" evidence="2">
    <location>
        <begin position="97"/>
        <end position="228"/>
    </location>
</feature>
<dbReference type="SMART" id="SM00491">
    <property type="entry name" value="HELICc2"/>
    <property type="match status" value="1"/>
</dbReference>
<dbReference type="PANTHER" id="PTHR11472:SF34">
    <property type="entry name" value="REGULATOR OF TELOMERE ELONGATION HELICASE 1"/>
    <property type="match status" value="1"/>
</dbReference>
<dbReference type="AlphaFoldDB" id="A0A080LZD2"/>
<keyword evidence="3" id="KW-0067">ATP-binding</keyword>
<dbReference type="GO" id="GO:0005524">
    <property type="term" value="F:ATP binding"/>
    <property type="evidence" value="ECO:0007669"/>
    <property type="project" value="InterPro"/>
</dbReference>
<dbReference type="GO" id="GO:0016818">
    <property type="term" value="F:hydrolase activity, acting on acid anhydrides, in phosphorus-containing anhydrides"/>
    <property type="evidence" value="ECO:0007669"/>
    <property type="project" value="InterPro"/>
</dbReference>
<evidence type="ECO:0000256" key="1">
    <source>
        <dbReference type="ARBA" id="ARBA00038058"/>
    </source>
</evidence>
<evidence type="ECO:0000313" key="3">
    <source>
        <dbReference type="EMBL" id="KFB74332.1"/>
    </source>
</evidence>
<sequence length="261" mass="29377">MQKQMSGHPRAWIFTSATLAVQDSFSHYCAEMGLGDADSARWESPFDYPRQALLYAPRNLPDPNRPEYAEAVVEAAFPVLQASAGRAFFLCTSLRAMRRTHELLSEWLQRDGLDLPLLLQGERSKNELLERFRSLGNAILIGSQSFWEGVDVRGEALSLVVIDKLPFAPPDDPVLSARIEKLRNEGRNPFLEYQLPRAVINVKQGAGRLIRDETDRGVLMICDPRLLSKPYGKRVWRSLPPMKRTRELADALAFFAPAAVA</sequence>
<dbReference type="EMBL" id="JDVG02000058">
    <property type="protein sequence ID" value="KFB74332.1"/>
    <property type="molecule type" value="Genomic_DNA"/>
</dbReference>
<dbReference type="Proteomes" id="UP000020077">
    <property type="component" value="Unassembled WGS sequence"/>
</dbReference>
<dbReference type="PANTHER" id="PTHR11472">
    <property type="entry name" value="DNA REPAIR DEAD HELICASE RAD3/XP-D SUBFAMILY MEMBER"/>
    <property type="match status" value="1"/>
</dbReference>
<dbReference type="GO" id="GO:0003676">
    <property type="term" value="F:nucleic acid binding"/>
    <property type="evidence" value="ECO:0007669"/>
    <property type="project" value="InterPro"/>
</dbReference>
<dbReference type="Pfam" id="PF13307">
    <property type="entry name" value="Helicase_C_2"/>
    <property type="match status" value="1"/>
</dbReference>
<evidence type="ECO:0000259" key="2">
    <source>
        <dbReference type="SMART" id="SM00491"/>
    </source>
</evidence>